<dbReference type="EMBL" id="AYRZ02000001">
    <property type="protein sequence ID" value="PHT95078.1"/>
    <property type="molecule type" value="Genomic_DNA"/>
</dbReference>
<evidence type="ECO:0000313" key="2">
    <source>
        <dbReference type="Proteomes" id="UP000222542"/>
    </source>
</evidence>
<protein>
    <submittedName>
        <fullName evidence="1">Uncharacterized protein</fullName>
    </submittedName>
</protein>
<dbReference type="GO" id="GO:1901135">
    <property type="term" value="P:carbohydrate derivative metabolic process"/>
    <property type="evidence" value="ECO:0007669"/>
    <property type="project" value="UniProtKB-ARBA"/>
</dbReference>
<name>A0A2G3ALJ7_CAPAN</name>
<gene>
    <name evidence="1" type="ORF">T459_02960</name>
</gene>
<organism evidence="1 2">
    <name type="scientific">Capsicum annuum</name>
    <name type="common">Capsicum pepper</name>
    <dbReference type="NCBI Taxonomy" id="4072"/>
    <lineage>
        <taxon>Eukaryota</taxon>
        <taxon>Viridiplantae</taxon>
        <taxon>Streptophyta</taxon>
        <taxon>Embryophyta</taxon>
        <taxon>Tracheophyta</taxon>
        <taxon>Spermatophyta</taxon>
        <taxon>Magnoliopsida</taxon>
        <taxon>eudicotyledons</taxon>
        <taxon>Gunneridae</taxon>
        <taxon>Pentapetalae</taxon>
        <taxon>asterids</taxon>
        <taxon>lamiids</taxon>
        <taxon>Solanales</taxon>
        <taxon>Solanaceae</taxon>
        <taxon>Solanoideae</taxon>
        <taxon>Capsiceae</taxon>
        <taxon>Capsicum</taxon>
    </lineage>
</organism>
<dbReference type="STRING" id="4072.A0A2G3ALJ7"/>
<dbReference type="GO" id="GO:0008194">
    <property type="term" value="F:UDP-glycosyltransferase activity"/>
    <property type="evidence" value="ECO:0007669"/>
    <property type="project" value="UniProtKB-ARBA"/>
</dbReference>
<dbReference type="PANTHER" id="PTHR48044:SF41">
    <property type="entry name" value="GLYCOSYLTRANSFERASE"/>
    <property type="match status" value="1"/>
</dbReference>
<dbReference type="Gene3D" id="3.40.50.2000">
    <property type="entry name" value="Glycogen Phosphorylase B"/>
    <property type="match status" value="2"/>
</dbReference>
<accession>A0A2G3ALJ7</accession>
<dbReference type="PANTHER" id="PTHR48044">
    <property type="entry name" value="GLYCOSYLTRANSFERASE"/>
    <property type="match status" value="1"/>
</dbReference>
<reference evidence="1 2" key="1">
    <citation type="journal article" date="2014" name="Nat. Genet.">
        <title>Genome sequence of the hot pepper provides insights into the evolution of pungency in Capsicum species.</title>
        <authorList>
            <person name="Kim S."/>
            <person name="Park M."/>
            <person name="Yeom S.I."/>
            <person name="Kim Y.M."/>
            <person name="Lee J.M."/>
            <person name="Lee H.A."/>
            <person name="Seo E."/>
            <person name="Choi J."/>
            <person name="Cheong K."/>
            <person name="Kim K.T."/>
            <person name="Jung K."/>
            <person name="Lee G.W."/>
            <person name="Oh S.K."/>
            <person name="Bae C."/>
            <person name="Kim S.B."/>
            <person name="Lee H.Y."/>
            <person name="Kim S.Y."/>
            <person name="Kim M.S."/>
            <person name="Kang B.C."/>
            <person name="Jo Y.D."/>
            <person name="Yang H.B."/>
            <person name="Jeong H.J."/>
            <person name="Kang W.H."/>
            <person name="Kwon J.K."/>
            <person name="Shin C."/>
            <person name="Lim J.Y."/>
            <person name="Park J.H."/>
            <person name="Huh J.H."/>
            <person name="Kim J.S."/>
            <person name="Kim B.D."/>
            <person name="Cohen O."/>
            <person name="Paran I."/>
            <person name="Suh M.C."/>
            <person name="Lee S.B."/>
            <person name="Kim Y.K."/>
            <person name="Shin Y."/>
            <person name="Noh S.J."/>
            <person name="Park J."/>
            <person name="Seo Y.S."/>
            <person name="Kwon S.Y."/>
            <person name="Kim H.A."/>
            <person name="Park J.M."/>
            <person name="Kim H.J."/>
            <person name="Choi S.B."/>
            <person name="Bosland P.W."/>
            <person name="Reeves G."/>
            <person name="Jo S.H."/>
            <person name="Lee B.W."/>
            <person name="Cho H.T."/>
            <person name="Choi H.S."/>
            <person name="Lee M.S."/>
            <person name="Yu Y."/>
            <person name="Do Choi Y."/>
            <person name="Park B.S."/>
            <person name="van Deynze A."/>
            <person name="Ashrafi H."/>
            <person name="Hill T."/>
            <person name="Kim W.T."/>
            <person name="Pai H.S."/>
            <person name="Ahn H.K."/>
            <person name="Yeam I."/>
            <person name="Giovannoni J.J."/>
            <person name="Rose J.K."/>
            <person name="Sorensen I."/>
            <person name="Lee S.J."/>
            <person name="Kim R.W."/>
            <person name="Choi I.Y."/>
            <person name="Choi B.S."/>
            <person name="Lim J.S."/>
            <person name="Lee Y.H."/>
            <person name="Choi D."/>
        </authorList>
    </citation>
    <scope>NUCLEOTIDE SEQUENCE [LARGE SCALE GENOMIC DNA]</scope>
    <source>
        <strain evidence="2">cv. CM334</strain>
    </source>
</reference>
<dbReference type="OMA" id="GTRACFF"/>
<keyword evidence="2" id="KW-1185">Reference proteome</keyword>
<dbReference type="Gramene" id="PHT95078">
    <property type="protein sequence ID" value="PHT95078"/>
    <property type="gene ID" value="T459_02960"/>
</dbReference>
<dbReference type="SUPFAM" id="SSF53756">
    <property type="entry name" value="UDP-Glycosyltransferase/glycogen phosphorylase"/>
    <property type="match status" value="1"/>
</dbReference>
<reference evidence="1 2" key="2">
    <citation type="journal article" date="2017" name="Genome Biol.">
        <title>New reference genome sequences of hot pepper reveal the massive evolution of plant disease-resistance genes by retroduplication.</title>
        <authorList>
            <person name="Kim S."/>
            <person name="Park J."/>
            <person name="Yeom S.I."/>
            <person name="Kim Y.M."/>
            <person name="Seo E."/>
            <person name="Kim K.T."/>
            <person name="Kim M.S."/>
            <person name="Lee J.M."/>
            <person name="Cheong K."/>
            <person name="Shin H.S."/>
            <person name="Kim S.B."/>
            <person name="Han K."/>
            <person name="Lee J."/>
            <person name="Park M."/>
            <person name="Lee H.A."/>
            <person name="Lee H.Y."/>
            <person name="Lee Y."/>
            <person name="Oh S."/>
            <person name="Lee J.H."/>
            <person name="Choi E."/>
            <person name="Choi E."/>
            <person name="Lee S.E."/>
            <person name="Jeon J."/>
            <person name="Kim H."/>
            <person name="Choi G."/>
            <person name="Song H."/>
            <person name="Lee J."/>
            <person name="Lee S.C."/>
            <person name="Kwon J.K."/>
            <person name="Lee H.Y."/>
            <person name="Koo N."/>
            <person name="Hong Y."/>
            <person name="Kim R.W."/>
            <person name="Kang W.H."/>
            <person name="Huh J.H."/>
            <person name="Kang B.C."/>
            <person name="Yang T.J."/>
            <person name="Lee Y.H."/>
            <person name="Bennetzen J.L."/>
            <person name="Choi D."/>
        </authorList>
    </citation>
    <scope>NUCLEOTIDE SEQUENCE [LARGE SCALE GENOMIC DNA]</scope>
    <source>
        <strain evidence="2">cv. CM334</strain>
    </source>
</reference>
<sequence>MAKCSSKSEAMGTRACFFKKNSCHSFPNCRLCFHIFLLSPLSVYWQQKLPFSGIFLKDYEAKQHQRAAEMNKSIGPNLAFNGLESSHGIILINTCNEIEGKYVAYLSTLSNKKVIPVGPLIHETPTTIENEENSKIIQWLDKKDESSCVYVSFGSEYFLSKEEIEEIAHSLELSELNFIWVLRFPLGEEINIEK</sequence>
<dbReference type="AlphaFoldDB" id="A0A2G3ALJ7"/>
<dbReference type="Proteomes" id="UP000222542">
    <property type="component" value="Unassembled WGS sequence"/>
</dbReference>
<proteinExistence type="predicted"/>
<comment type="caution">
    <text evidence="1">The sequence shown here is derived from an EMBL/GenBank/DDBJ whole genome shotgun (WGS) entry which is preliminary data.</text>
</comment>
<evidence type="ECO:0000313" key="1">
    <source>
        <dbReference type="EMBL" id="PHT95078.1"/>
    </source>
</evidence>